<keyword evidence="5" id="KW-1185">Reference proteome</keyword>
<dbReference type="EMBL" id="KK107079">
    <property type="protein sequence ID" value="EZA60136.1"/>
    <property type="molecule type" value="Genomic_DNA"/>
</dbReference>
<evidence type="ECO:0000313" key="3">
    <source>
        <dbReference type="EMBL" id="EZA60136.1"/>
    </source>
</evidence>
<dbReference type="AlphaFoldDB" id="A0A026WWR2"/>
<reference evidence="4" key="2">
    <citation type="journal article" date="2018" name="Genome Res.">
        <title>The genomic architecture and molecular evolution of ant odorant receptors.</title>
        <authorList>
            <person name="McKenzie S.K."/>
            <person name="Kronauer D.J.C."/>
        </authorList>
    </citation>
    <scope>NUCLEOTIDE SEQUENCE [LARGE SCALE GENOMIC DNA]</scope>
    <source>
        <strain evidence="4">Clonal line C1</strain>
    </source>
</reference>
<reference evidence="4" key="3">
    <citation type="submission" date="2018-07" db="EMBL/GenBank/DDBJ databases">
        <authorList>
            <person name="Mckenzie S.K."/>
            <person name="Kronauer D.J.C."/>
        </authorList>
    </citation>
    <scope>NUCLEOTIDE SEQUENCE</scope>
    <source>
        <strain evidence="4">Clonal line C1</strain>
    </source>
</reference>
<feature type="chain" id="PRO_5036289236" evidence="2">
    <location>
        <begin position="25"/>
        <end position="183"/>
    </location>
</feature>
<feature type="compositionally biased region" description="Low complexity" evidence="1">
    <location>
        <begin position="141"/>
        <end position="167"/>
    </location>
</feature>
<dbReference type="EMBL" id="QOIP01000010">
    <property type="protein sequence ID" value="RLU17811.1"/>
    <property type="molecule type" value="Genomic_DNA"/>
</dbReference>
<dbReference type="OrthoDB" id="7554657at2759"/>
<proteinExistence type="predicted"/>
<protein>
    <submittedName>
        <fullName evidence="3">Uncharacterized protein</fullName>
    </submittedName>
</protein>
<dbReference type="Proteomes" id="UP000053097">
    <property type="component" value="Unassembled WGS sequence"/>
</dbReference>
<evidence type="ECO:0000313" key="5">
    <source>
        <dbReference type="Proteomes" id="UP000053097"/>
    </source>
</evidence>
<evidence type="ECO:0000256" key="2">
    <source>
        <dbReference type="SAM" id="SignalP"/>
    </source>
</evidence>
<name>A0A026WWR2_OOCBI</name>
<gene>
    <name evidence="4" type="ORF">DMN91_010049</name>
    <name evidence="3" type="ORF">X777_15073</name>
</gene>
<sequence length="183" mass="20561">MRYALFTDMKILLIAIASFVVIEATGGWEQYGPGVGSGRGNNVRGTSWGYPQQINQNAFGSDVEWVCQSPKTNDIMVIATDNTRQQYPGRGPWWQWQNVPPGHQNHHQPSGNYWTQPIIIVQQEPTRTDGTRLPFTTPQMPTTHNNNDGSNNNNNNNHNNHQPNTTPQYHGGEGIIDIRLGEQ</sequence>
<feature type="signal peptide" evidence="2">
    <location>
        <begin position="1"/>
        <end position="24"/>
    </location>
</feature>
<feature type="region of interest" description="Disordered" evidence="1">
    <location>
        <begin position="128"/>
        <end position="173"/>
    </location>
</feature>
<dbReference type="OMA" id="PKTNDIM"/>
<dbReference type="Proteomes" id="UP000279307">
    <property type="component" value="Chromosome 10"/>
</dbReference>
<accession>A0A026WWR2</accession>
<keyword evidence="2" id="KW-0732">Signal</keyword>
<evidence type="ECO:0000256" key="1">
    <source>
        <dbReference type="SAM" id="MobiDB-lite"/>
    </source>
</evidence>
<organism evidence="3 5">
    <name type="scientific">Ooceraea biroi</name>
    <name type="common">Clonal raider ant</name>
    <name type="synonym">Cerapachys biroi</name>
    <dbReference type="NCBI Taxonomy" id="2015173"/>
    <lineage>
        <taxon>Eukaryota</taxon>
        <taxon>Metazoa</taxon>
        <taxon>Ecdysozoa</taxon>
        <taxon>Arthropoda</taxon>
        <taxon>Hexapoda</taxon>
        <taxon>Insecta</taxon>
        <taxon>Pterygota</taxon>
        <taxon>Neoptera</taxon>
        <taxon>Endopterygota</taxon>
        <taxon>Hymenoptera</taxon>
        <taxon>Apocrita</taxon>
        <taxon>Aculeata</taxon>
        <taxon>Formicoidea</taxon>
        <taxon>Formicidae</taxon>
        <taxon>Dorylinae</taxon>
        <taxon>Ooceraea</taxon>
    </lineage>
</organism>
<reference evidence="3 5" key="1">
    <citation type="journal article" date="2014" name="Curr. Biol.">
        <title>The genome of the clonal raider ant Cerapachys biroi.</title>
        <authorList>
            <person name="Oxley P.R."/>
            <person name="Ji L."/>
            <person name="Fetter-Pruneda I."/>
            <person name="McKenzie S.K."/>
            <person name="Li C."/>
            <person name="Hu H."/>
            <person name="Zhang G."/>
            <person name="Kronauer D.J."/>
        </authorList>
    </citation>
    <scope>NUCLEOTIDE SEQUENCE [LARGE SCALE GENOMIC DNA]</scope>
</reference>
<evidence type="ECO:0000313" key="4">
    <source>
        <dbReference type="EMBL" id="RLU17811.1"/>
    </source>
</evidence>